<dbReference type="OrthoDB" id="744817at2"/>
<proteinExistence type="predicted"/>
<evidence type="ECO:0008006" key="3">
    <source>
        <dbReference type="Google" id="ProtNLM"/>
    </source>
</evidence>
<organism evidence="1 2">
    <name type="scientific">Pedobacter chitinilyticus</name>
    <dbReference type="NCBI Taxonomy" id="2233776"/>
    <lineage>
        <taxon>Bacteria</taxon>
        <taxon>Pseudomonadati</taxon>
        <taxon>Bacteroidota</taxon>
        <taxon>Sphingobacteriia</taxon>
        <taxon>Sphingobacteriales</taxon>
        <taxon>Sphingobacteriaceae</taxon>
        <taxon>Pedobacter</taxon>
    </lineage>
</organism>
<sequence>MSKNKYLLVASLLLTATIYSCKKETQEVVAKEDGASNIIKINSNPSNRVDLSNEGLTLDFQAATETNGKVATAATASAEFPYQLVFKGKINPLIGASNNALSALEVSAYGNYYAIAYQTPGAAYGGGVDVIQIQSGAPQLISSVSTPDADVTCINNGGGRLYLGMDLKTFESYSYPAPAVVGIVKTNGGSLEDPQVVGLEGYSTKDVKYNTQNGKLYAASSTNGGVSIISFAGQKASRTAFQSYGGARSITFSNNDIIATNGYSYTTLDANTAAQSTYKWWPIQSNEVNIGSVASLTNGNFLFGNNYYLIHVDKTNGQLLDQVDLGGWVNSISIVADKIYVSTGNSLVVAQIENNKIKVLAKTHFSSTFGGDFNVISSRVAGSYVFVACGNRGTYVFNLKKS</sequence>
<dbReference type="AlphaFoldDB" id="A0A443YM15"/>
<reference evidence="1 2" key="1">
    <citation type="submission" date="2018-06" db="EMBL/GenBank/DDBJ databases">
        <title>Pedobacter endophyticus sp. nov., an endophytic bacterium isolated from a leaf of Triticum aestivum.</title>
        <authorList>
            <person name="Zhang L."/>
        </authorList>
    </citation>
    <scope>NUCLEOTIDE SEQUENCE [LARGE SCALE GENOMIC DNA]</scope>
    <source>
        <strain evidence="1 2">CM134L-2</strain>
    </source>
</reference>
<evidence type="ECO:0000313" key="1">
    <source>
        <dbReference type="EMBL" id="RWU04803.1"/>
    </source>
</evidence>
<gene>
    <name evidence="1" type="ORF">DPV69_16685</name>
</gene>
<protein>
    <recommendedName>
        <fullName evidence="3">DUF5074 domain-containing protein</fullName>
    </recommendedName>
</protein>
<dbReference type="Proteomes" id="UP000284120">
    <property type="component" value="Unassembled WGS sequence"/>
</dbReference>
<comment type="caution">
    <text evidence="1">The sequence shown here is derived from an EMBL/GenBank/DDBJ whole genome shotgun (WGS) entry which is preliminary data.</text>
</comment>
<name>A0A443YM15_9SPHI</name>
<dbReference type="SUPFAM" id="SSF101908">
    <property type="entry name" value="Putative isomerase YbhE"/>
    <property type="match status" value="1"/>
</dbReference>
<accession>A0A443YM15</accession>
<dbReference type="RefSeq" id="WP_113648551.1">
    <property type="nucleotide sequence ID" value="NZ_QMHN01000006.1"/>
</dbReference>
<keyword evidence="2" id="KW-1185">Reference proteome</keyword>
<dbReference type="EMBL" id="SAYW01000006">
    <property type="protein sequence ID" value="RWU04803.1"/>
    <property type="molecule type" value="Genomic_DNA"/>
</dbReference>
<evidence type="ECO:0000313" key="2">
    <source>
        <dbReference type="Proteomes" id="UP000284120"/>
    </source>
</evidence>
<dbReference type="PROSITE" id="PS51257">
    <property type="entry name" value="PROKAR_LIPOPROTEIN"/>
    <property type="match status" value="1"/>
</dbReference>